<dbReference type="InterPro" id="IPR045199">
    <property type="entry name" value="ATAD2-like"/>
</dbReference>
<keyword evidence="6" id="KW-1185">Reference proteome</keyword>
<evidence type="ECO:0000259" key="4">
    <source>
        <dbReference type="Pfam" id="PF17862"/>
    </source>
</evidence>
<evidence type="ECO:0000256" key="1">
    <source>
        <dbReference type="ARBA" id="ARBA00006914"/>
    </source>
</evidence>
<dbReference type="EMBL" id="KZ993194">
    <property type="protein sequence ID" value="RKP05259.1"/>
    <property type="molecule type" value="Genomic_DNA"/>
</dbReference>
<evidence type="ECO:0000313" key="6">
    <source>
        <dbReference type="Proteomes" id="UP000271241"/>
    </source>
</evidence>
<keyword evidence="2" id="KW-0547">Nucleotide-binding</keyword>
<evidence type="ECO:0000313" key="5">
    <source>
        <dbReference type="EMBL" id="RKP05259.1"/>
    </source>
</evidence>
<dbReference type="OrthoDB" id="2650158at2759"/>
<feature type="non-terminal residue" evidence="5">
    <location>
        <position position="58"/>
    </location>
</feature>
<comment type="similarity">
    <text evidence="1">Belongs to the AAA ATPase family.</text>
</comment>
<dbReference type="GO" id="GO:0045815">
    <property type="term" value="P:transcription initiation-coupled chromatin remodeling"/>
    <property type="evidence" value="ECO:0007669"/>
    <property type="project" value="TreeGrafter"/>
</dbReference>
<dbReference type="GO" id="GO:0042393">
    <property type="term" value="F:histone binding"/>
    <property type="evidence" value="ECO:0007669"/>
    <property type="project" value="TreeGrafter"/>
</dbReference>
<dbReference type="GO" id="GO:0006334">
    <property type="term" value="P:nucleosome assembly"/>
    <property type="evidence" value="ECO:0007669"/>
    <property type="project" value="TreeGrafter"/>
</dbReference>
<dbReference type="GO" id="GO:0006337">
    <property type="term" value="P:nucleosome disassembly"/>
    <property type="evidence" value="ECO:0007669"/>
    <property type="project" value="TreeGrafter"/>
</dbReference>
<keyword evidence="3" id="KW-0067">ATP-binding</keyword>
<evidence type="ECO:0000256" key="2">
    <source>
        <dbReference type="ARBA" id="ARBA00022741"/>
    </source>
</evidence>
<proteinExistence type="inferred from homology"/>
<dbReference type="Gene3D" id="1.10.8.60">
    <property type="match status" value="1"/>
</dbReference>
<sequence>LASATKGYGGADLKALCTEAALRAIRRRYPQIYDSKQKLLLDPKSVHVAEADFVAAMK</sequence>
<dbReference type="GO" id="GO:0005524">
    <property type="term" value="F:ATP binding"/>
    <property type="evidence" value="ECO:0007669"/>
    <property type="project" value="UniProtKB-KW"/>
</dbReference>
<feature type="domain" description="AAA ATPase AAA+ lid" evidence="4">
    <location>
        <begin position="1"/>
        <end position="35"/>
    </location>
</feature>
<dbReference type="PANTHER" id="PTHR23069">
    <property type="entry name" value="AAA DOMAIN-CONTAINING"/>
    <property type="match status" value="1"/>
</dbReference>
<dbReference type="STRING" id="78915.A0A4V1IVU3"/>
<dbReference type="GO" id="GO:0016887">
    <property type="term" value="F:ATP hydrolysis activity"/>
    <property type="evidence" value="ECO:0007669"/>
    <property type="project" value="TreeGrafter"/>
</dbReference>
<dbReference type="GO" id="GO:0005634">
    <property type="term" value="C:nucleus"/>
    <property type="evidence" value="ECO:0007669"/>
    <property type="project" value="TreeGrafter"/>
</dbReference>
<dbReference type="PANTHER" id="PTHR23069:SF0">
    <property type="entry name" value="TAT-BINDING HOMOLOG 7"/>
    <property type="match status" value="1"/>
</dbReference>
<protein>
    <recommendedName>
        <fullName evidence="4">AAA ATPase AAA+ lid domain-containing protein</fullName>
    </recommendedName>
</protein>
<dbReference type="Pfam" id="PF17862">
    <property type="entry name" value="AAA_lid_3"/>
    <property type="match status" value="1"/>
</dbReference>
<dbReference type="GO" id="GO:0003682">
    <property type="term" value="F:chromatin binding"/>
    <property type="evidence" value="ECO:0007669"/>
    <property type="project" value="TreeGrafter"/>
</dbReference>
<organism evidence="5 6">
    <name type="scientific">Thamnocephalis sphaerospora</name>
    <dbReference type="NCBI Taxonomy" id="78915"/>
    <lineage>
        <taxon>Eukaryota</taxon>
        <taxon>Fungi</taxon>
        <taxon>Fungi incertae sedis</taxon>
        <taxon>Zoopagomycota</taxon>
        <taxon>Zoopagomycotina</taxon>
        <taxon>Zoopagomycetes</taxon>
        <taxon>Zoopagales</taxon>
        <taxon>Sigmoideomycetaceae</taxon>
        <taxon>Thamnocephalis</taxon>
    </lineage>
</organism>
<evidence type="ECO:0000256" key="3">
    <source>
        <dbReference type="ARBA" id="ARBA00022840"/>
    </source>
</evidence>
<dbReference type="Proteomes" id="UP000271241">
    <property type="component" value="Unassembled WGS sequence"/>
</dbReference>
<dbReference type="AlphaFoldDB" id="A0A4V1IVU3"/>
<name>A0A4V1IVU3_9FUNG</name>
<reference evidence="6" key="1">
    <citation type="journal article" date="2018" name="Nat. Microbiol.">
        <title>Leveraging single-cell genomics to expand the fungal tree of life.</title>
        <authorList>
            <person name="Ahrendt S.R."/>
            <person name="Quandt C.A."/>
            <person name="Ciobanu D."/>
            <person name="Clum A."/>
            <person name="Salamov A."/>
            <person name="Andreopoulos B."/>
            <person name="Cheng J.F."/>
            <person name="Woyke T."/>
            <person name="Pelin A."/>
            <person name="Henrissat B."/>
            <person name="Reynolds N.K."/>
            <person name="Benny G.L."/>
            <person name="Smith M.E."/>
            <person name="James T.Y."/>
            <person name="Grigoriev I.V."/>
        </authorList>
    </citation>
    <scope>NUCLEOTIDE SEQUENCE [LARGE SCALE GENOMIC DNA]</scope>
    <source>
        <strain evidence="6">RSA 1356</strain>
    </source>
</reference>
<feature type="non-terminal residue" evidence="5">
    <location>
        <position position="1"/>
    </location>
</feature>
<gene>
    <name evidence="5" type="ORF">THASP1DRAFT_11316</name>
</gene>
<accession>A0A4V1IVU3</accession>
<dbReference type="InterPro" id="IPR041569">
    <property type="entry name" value="AAA_lid_3"/>
</dbReference>